<organism evidence="2 3">
    <name type="scientific">Brachionus plicatilis</name>
    <name type="common">Marine rotifer</name>
    <name type="synonym">Brachionus muelleri</name>
    <dbReference type="NCBI Taxonomy" id="10195"/>
    <lineage>
        <taxon>Eukaryota</taxon>
        <taxon>Metazoa</taxon>
        <taxon>Spiralia</taxon>
        <taxon>Gnathifera</taxon>
        <taxon>Rotifera</taxon>
        <taxon>Eurotatoria</taxon>
        <taxon>Monogononta</taxon>
        <taxon>Pseudotrocha</taxon>
        <taxon>Ploima</taxon>
        <taxon>Brachionidae</taxon>
        <taxon>Brachionus</taxon>
    </lineage>
</organism>
<evidence type="ECO:0000313" key="2">
    <source>
        <dbReference type="EMBL" id="RNA18283.1"/>
    </source>
</evidence>
<feature type="region of interest" description="Disordered" evidence="1">
    <location>
        <begin position="75"/>
        <end position="94"/>
    </location>
</feature>
<sequence length="172" mass="19792">MIRDLLKALENSIPAVKTFSHRGNSQEPHNKEKGFRISKRICGIPHICRDLWKNVPKKITDCHVKYINNTFANRSSSSNDLESGAAHCSNNNCGSRRRVPQQAKYLEVTNQTLDSQERLIVHIERRLREEEKKRLKTNNGLRGYFNFGFGPRVPIKLIKNLIVFDPKPSSPK</sequence>
<evidence type="ECO:0000256" key="1">
    <source>
        <dbReference type="SAM" id="MobiDB-lite"/>
    </source>
</evidence>
<gene>
    <name evidence="2" type="ORF">BpHYR1_053096</name>
</gene>
<name>A0A3M7R3W7_BRAPC</name>
<accession>A0A3M7R3W7</accession>
<keyword evidence="3" id="KW-1185">Reference proteome</keyword>
<proteinExistence type="predicted"/>
<dbReference type="EMBL" id="REGN01004268">
    <property type="protein sequence ID" value="RNA18283.1"/>
    <property type="molecule type" value="Genomic_DNA"/>
</dbReference>
<dbReference type="AlphaFoldDB" id="A0A3M7R3W7"/>
<reference evidence="2 3" key="1">
    <citation type="journal article" date="2018" name="Sci. Rep.">
        <title>Genomic signatures of local adaptation to the degree of environmental predictability in rotifers.</title>
        <authorList>
            <person name="Franch-Gras L."/>
            <person name="Hahn C."/>
            <person name="Garcia-Roger E.M."/>
            <person name="Carmona M.J."/>
            <person name="Serra M."/>
            <person name="Gomez A."/>
        </authorList>
    </citation>
    <scope>NUCLEOTIDE SEQUENCE [LARGE SCALE GENOMIC DNA]</scope>
    <source>
        <strain evidence="2">HYR1</strain>
    </source>
</reference>
<dbReference type="Proteomes" id="UP000276133">
    <property type="component" value="Unassembled WGS sequence"/>
</dbReference>
<protein>
    <submittedName>
        <fullName evidence="2">Uncharacterized protein</fullName>
    </submittedName>
</protein>
<comment type="caution">
    <text evidence="2">The sequence shown here is derived from an EMBL/GenBank/DDBJ whole genome shotgun (WGS) entry which is preliminary data.</text>
</comment>
<evidence type="ECO:0000313" key="3">
    <source>
        <dbReference type="Proteomes" id="UP000276133"/>
    </source>
</evidence>